<sequence>MSDAQTPEATLYECPNPEEKGRWEVAREVGSRHGDVTDEMQWEKQKDYLEGVVGDGAGGQ</sequence>
<comment type="caution">
    <text evidence="1">The sequence shown here is derived from an EMBL/GenBank/DDBJ whole genome shotgun (WGS) entry which is preliminary data.</text>
</comment>
<accession>A0A9Q0EI08</accession>
<dbReference type="Proteomes" id="UP001148018">
    <property type="component" value="Unassembled WGS sequence"/>
</dbReference>
<dbReference type="AlphaFoldDB" id="A0A9Q0EI08"/>
<reference evidence="1" key="1">
    <citation type="submission" date="2022-07" db="EMBL/GenBank/DDBJ databases">
        <title>Chromosome-level genome of Muraenolepis orangiensis.</title>
        <authorList>
            <person name="Kim J."/>
        </authorList>
    </citation>
    <scope>NUCLEOTIDE SEQUENCE</scope>
    <source>
        <strain evidence="1">KU_S4_2022</strain>
        <tissue evidence="1">Muscle</tissue>
    </source>
</reference>
<proteinExistence type="predicted"/>
<name>A0A9Q0EI08_9TELE</name>
<evidence type="ECO:0000313" key="2">
    <source>
        <dbReference type="Proteomes" id="UP001148018"/>
    </source>
</evidence>
<protein>
    <submittedName>
        <fullName evidence="1">Uncharacterized protein</fullName>
    </submittedName>
</protein>
<dbReference type="EMBL" id="JANIIK010000043">
    <property type="protein sequence ID" value="KAJ3605765.1"/>
    <property type="molecule type" value="Genomic_DNA"/>
</dbReference>
<gene>
    <name evidence="1" type="ORF">NHX12_027809</name>
</gene>
<evidence type="ECO:0000313" key="1">
    <source>
        <dbReference type="EMBL" id="KAJ3605765.1"/>
    </source>
</evidence>
<feature type="non-terminal residue" evidence="1">
    <location>
        <position position="1"/>
    </location>
</feature>
<organism evidence="1 2">
    <name type="scientific">Muraenolepis orangiensis</name>
    <name type="common">Patagonian moray cod</name>
    <dbReference type="NCBI Taxonomy" id="630683"/>
    <lineage>
        <taxon>Eukaryota</taxon>
        <taxon>Metazoa</taxon>
        <taxon>Chordata</taxon>
        <taxon>Craniata</taxon>
        <taxon>Vertebrata</taxon>
        <taxon>Euteleostomi</taxon>
        <taxon>Actinopterygii</taxon>
        <taxon>Neopterygii</taxon>
        <taxon>Teleostei</taxon>
        <taxon>Neoteleostei</taxon>
        <taxon>Acanthomorphata</taxon>
        <taxon>Zeiogadaria</taxon>
        <taxon>Gadariae</taxon>
        <taxon>Gadiformes</taxon>
        <taxon>Muraenolepidoidei</taxon>
        <taxon>Muraenolepididae</taxon>
        <taxon>Muraenolepis</taxon>
    </lineage>
</organism>
<keyword evidence="2" id="KW-1185">Reference proteome</keyword>